<dbReference type="AlphaFoldDB" id="A0A0E9SN55"/>
<evidence type="ECO:0000313" key="1">
    <source>
        <dbReference type="EMBL" id="JAH42682.1"/>
    </source>
</evidence>
<reference evidence="1" key="1">
    <citation type="submission" date="2014-11" db="EMBL/GenBank/DDBJ databases">
        <authorList>
            <person name="Amaro Gonzalez C."/>
        </authorList>
    </citation>
    <scope>NUCLEOTIDE SEQUENCE</scope>
</reference>
<name>A0A0E9SN55_ANGAN</name>
<sequence>MPNYIWTHVDKNSFLPQWIYKKTIW</sequence>
<accession>A0A0E9SN55</accession>
<proteinExistence type="predicted"/>
<reference evidence="1" key="2">
    <citation type="journal article" date="2015" name="Fish Shellfish Immunol.">
        <title>Early steps in the European eel (Anguilla anguilla)-Vibrio vulnificus interaction in the gills: Role of the RtxA13 toxin.</title>
        <authorList>
            <person name="Callol A."/>
            <person name="Pajuelo D."/>
            <person name="Ebbesson L."/>
            <person name="Teles M."/>
            <person name="MacKenzie S."/>
            <person name="Amaro C."/>
        </authorList>
    </citation>
    <scope>NUCLEOTIDE SEQUENCE</scope>
</reference>
<dbReference type="EMBL" id="GBXM01065895">
    <property type="protein sequence ID" value="JAH42682.1"/>
    <property type="molecule type" value="Transcribed_RNA"/>
</dbReference>
<protein>
    <submittedName>
        <fullName evidence="1">Uncharacterized protein</fullName>
    </submittedName>
</protein>
<organism evidence="1">
    <name type="scientific">Anguilla anguilla</name>
    <name type="common">European freshwater eel</name>
    <name type="synonym">Muraena anguilla</name>
    <dbReference type="NCBI Taxonomy" id="7936"/>
    <lineage>
        <taxon>Eukaryota</taxon>
        <taxon>Metazoa</taxon>
        <taxon>Chordata</taxon>
        <taxon>Craniata</taxon>
        <taxon>Vertebrata</taxon>
        <taxon>Euteleostomi</taxon>
        <taxon>Actinopterygii</taxon>
        <taxon>Neopterygii</taxon>
        <taxon>Teleostei</taxon>
        <taxon>Anguilliformes</taxon>
        <taxon>Anguillidae</taxon>
        <taxon>Anguilla</taxon>
    </lineage>
</organism>